<dbReference type="SUPFAM" id="SSF49785">
    <property type="entry name" value="Galactose-binding domain-like"/>
    <property type="match status" value="1"/>
</dbReference>
<accession>A0A8T0D9U8</accession>
<reference evidence="2 3" key="1">
    <citation type="submission" date="2019-07" db="EMBL/GenBank/DDBJ databases">
        <title>Annotation for the trematode Paragonimus westermani.</title>
        <authorList>
            <person name="Choi Y.-J."/>
        </authorList>
    </citation>
    <scope>NUCLEOTIDE SEQUENCE [LARGE SCALE GENOMIC DNA]</scope>
    <source>
        <strain evidence="2">180907_Pwestermani</strain>
    </source>
</reference>
<dbReference type="Gene3D" id="2.60.120.260">
    <property type="entry name" value="Galactose-binding domain-like"/>
    <property type="match status" value="1"/>
</dbReference>
<evidence type="ECO:0000313" key="3">
    <source>
        <dbReference type="Proteomes" id="UP000699462"/>
    </source>
</evidence>
<dbReference type="OrthoDB" id="6267726at2759"/>
<keyword evidence="3" id="KW-1185">Reference proteome</keyword>
<dbReference type="Proteomes" id="UP000699462">
    <property type="component" value="Unassembled WGS sequence"/>
</dbReference>
<evidence type="ECO:0000313" key="2">
    <source>
        <dbReference type="EMBL" id="KAF8563724.1"/>
    </source>
</evidence>
<proteinExistence type="predicted"/>
<evidence type="ECO:0000256" key="1">
    <source>
        <dbReference type="SAM" id="SignalP"/>
    </source>
</evidence>
<dbReference type="AlphaFoldDB" id="A0A8T0D9U8"/>
<dbReference type="EMBL" id="JTDF01010896">
    <property type="protein sequence ID" value="KAF8563724.1"/>
    <property type="molecule type" value="Genomic_DNA"/>
</dbReference>
<feature type="signal peptide" evidence="1">
    <location>
        <begin position="1"/>
        <end position="20"/>
    </location>
</feature>
<feature type="chain" id="PRO_5035773022" evidence="1">
    <location>
        <begin position="21"/>
        <end position="98"/>
    </location>
</feature>
<sequence length="98" mass="10605">MLATTVLKFVLPFLVQGATGQGRVKETNVALNKTVHGHGSYIDNLVDGNNLTMAVPDSSEYRAAFFVDLGAVYELSSIQLYGQDSQFEGEFQQSSLAS</sequence>
<protein>
    <submittedName>
        <fullName evidence="2">Uncharacterized protein</fullName>
    </submittedName>
</protein>
<keyword evidence="1" id="KW-0732">Signal</keyword>
<comment type="caution">
    <text evidence="2">The sequence shown here is derived from an EMBL/GenBank/DDBJ whole genome shotgun (WGS) entry which is preliminary data.</text>
</comment>
<dbReference type="InterPro" id="IPR008979">
    <property type="entry name" value="Galactose-bd-like_sf"/>
</dbReference>
<gene>
    <name evidence="2" type="ORF">P879_11282</name>
</gene>
<organism evidence="2 3">
    <name type="scientific">Paragonimus westermani</name>
    <dbReference type="NCBI Taxonomy" id="34504"/>
    <lineage>
        <taxon>Eukaryota</taxon>
        <taxon>Metazoa</taxon>
        <taxon>Spiralia</taxon>
        <taxon>Lophotrochozoa</taxon>
        <taxon>Platyhelminthes</taxon>
        <taxon>Trematoda</taxon>
        <taxon>Digenea</taxon>
        <taxon>Plagiorchiida</taxon>
        <taxon>Troglotremata</taxon>
        <taxon>Troglotrematidae</taxon>
        <taxon>Paragonimus</taxon>
    </lineage>
</organism>
<name>A0A8T0D9U8_9TREM</name>